<reference evidence="8" key="1">
    <citation type="submission" date="2020-10" db="EMBL/GenBank/DDBJ databases">
        <authorList>
            <person name="Gilroy R."/>
        </authorList>
    </citation>
    <scope>NUCLEOTIDE SEQUENCE</scope>
    <source>
        <strain evidence="8">ChiBcec7-5410</strain>
    </source>
</reference>
<evidence type="ECO:0000256" key="6">
    <source>
        <dbReference type="ARBA" id="ARBA00023136"/>
    </source>
</evidence>
<dbReference type="PANTHER" id="PTHR43663:SF1">
    <property type="entry name" value="CHROMATE TRANSPORTER"/>
    <property type="match status" value="1"/>
</dbReference>
<dbReference type="GO" id="GO:0005886">
    <property type="term" value="C:plasma membrane"/>
    <property type="evidence" value="ECO:0007669"/>
    <property type="project" value="UniProtKB-SubCell"/>
</dbReference>
<keyword evidence="6 7" id="KW-0472">Membrane</keyword>
<comment type="caution">
    <text evidence="8">The sequence shown here is derived from an EMBL/GenBank/DDBJ whole genome shotgun (WGS) entry which is preliminary data.</text>
</comment>
<evidence type="ECO:0000256" key="7">
    <source>
        <dbReference type="SAM" id="Phobius"/>
    </source>
</evidence>
<evidence type="ECO:0000256" key="1">
    <source>
        <dbReference type="ARBA" id="ARBA00004651"/>
    </source>
</evidence>
<dbReference type="InterPro" id="IPR003370">
    <property type="entry name" value="Chromate_transpt"/>
</dbReference>
<dbReference type="PANTHER" id="PTHR43663">
    <property type="entry name" value="CHROMATE TRANSPORT PROTEIN-RELATED"/>
    <property type="match status" value="1"/>
</dbReference>
<feature type="transmembrane region" description="Helical" evidence="7">
    <location>
        <begin position="77"/>
        <end position="105"/>
    </location>
</feature>
<dbReference type="InterPro" id="IPR052518">
    <property type="entry name" value="CHR_Transporter"/>
</dbReference>
<comment type="similarity">
    <text evidence="2">Belongs to the chromate ion transporter (CHR) (TC 2.A.51) family.</text>
</comment>
<comment type="subcellular location">
    <subcellularLocation>
        <location evidence="1">Cell membrane</location>
        <topology evidence="1">Multi-pass membrane protein</topology>
    </subcellularLocation>
</comment>
<dbReference type="Pfam" id="PF02417">
    <property type="entry name" value="Chromate_transp"/>
    <property type="match status" value="1"/>
</dbReference>
<dbReference type="EMBL" id="DVLW01000104">
    <property type="protein sequence ID" value="HIT94282.1"/>
    <property type="molecule type" value="Genomic_DNA"/>
</dbReference>
<reference evidence="8" key="2">
    <citation type="journal article" date="2021" name="PeerJ">
        <title>Extensive microbial diversity within the chicken gut microbiome revealed by metagenomics and culture.</title>
        <authorList>
            <person name="Gilroy R."/>
            <person name="Ravi A."/>
            <person name="Getino M."/>
            <person name="Pursley I."/>
            <person name="Horton D.L."/>
            <person name="Alikhan N.F."/>
            <person name="Baker D."/>
            <person name="Gharbi K."/>
            <person name="Hall N."/>
            <person name="Watson M."/>
            <person name="Adriaenssens E.M."/>
            <person name="Foster-Nyarko E."/>
            <person name="Jarju S."/>
            <person name="Secka A."/>
            <person name="Antonio M."/>
            <person name="Oren A."/>
            <person name="Chaudhuri R.R."/>
            <person name="La Ragione R."/>
            <person name="Hildebrand F."/>
            <person name="Pallen M.J."/>
        </authorList>
    </citation>
    <scope>NUCLEOTIDE SEQUENCE</scope>
    <source>
        <strain evidence="8">ChiBcec7-5410</strain>
    </source>
</reference>
<organism evidence="8 9">
    <name type="scientific">Candidatus Faecivivens stercoripullorum</name>
    <dbReference type="NCBI Taxonomy" id="2840805"/>
    <lineage>
        <taxon>Bacteria</taxon>
        <taxon>Bacillati</taxon>
        <taxon>Bacillota</taxon>
        <taxon>Clostridia</taxon>
        <taxon>Eubacteriales</taxon>
        <taxon>Oscillospiraceae</taxon>
        <taxon>Oscillospiraceae incertae sedis</taxon>
        <taxon>Candidatus Faecivivens</taxon>
    </lineage>
</organism>
<keyword evidence="4 7" id="KW-0812">Transmembrane</keyword>
<evidence type="ECO:0000313" key="9">
    <source>
        <dbReference type="Proteomes" id="UP000824160"/>
    </source>
</evidence>
<evidence type="ECO:0000256" key="2">
    <source>
        <dbReference type="ARBA" id="ARBA00005262"/>
    </source>
</evidence>
<sequence>MIFLRLFYEFFKAGLFAIGGGLATLPFLSNIADTTGWFTQADLANMVAISESTPGPIGVNMASYVGFTTGATTGIPFGNILGCLVATLGLIAPSIIIILIIFGLLQKFKENKYVKAAFYSLRPASTGLIAAAGLSVVEISLVKLNLLSENGLGAIFDWKAIILAVILFLLMKYLPKVNKKLDLHPAFYLLFSAIIGIVLKF</sequence>
<feature type="transmembrane region" description="Helical" evidence="7">
    <location>
        <begin position="183"/>
        <end position="199"/>
    </location>
</feature>
<feature type="transmembrane region" description="Helical" evidence="7">
    <location>
        <begin position="152"/>
        <end position="171"/>
    </location>
</feature>
<keyword evidence="5 7" id="KW-1133">Transmembrane helix</keyword>
<dbReference type="GO" id="GO:0015109">
    <property type="term" value="F:chromate transmembrane transporter activity"/>
    <property type="evidence" value="ECO:0007669"/>
    <property type="project" value="InterPro"/>
</dbReference>
<dbReference type="Proteomes" id="UP000824160">
    <property type="component" value="Unassembled WGS sequence"/>
</dbReference>
<feature type="transmembrane region" description="Helical" evidence="7">
    <location>
        <begin position="126"/>
        <end position="146"/>
    </location>
</feature>
<evidence type="ECO:0000256" key="5">
    <source>
        <dbReference type="ARBA" id="ARBA00022989"/>
    </source>
</evidence>
<name>A0A9D1H724_9FIRM</name>
<proteinExistence type="inferred from homology"/>
<evidence type="ECO:0000256" key="3">
    <source>
        <dbReference type="ARBA" id="ARBA00022475"/>
    </source>
</evidence>
<accession>A0A9D1H724</accession>
<feature type="transmembrane region" description="Helical" evidence="7">
    <location>
        <begin position="7"/>
        <end position="28"/>
    </location>
</feature>
<keyword evidence="3" id="KW-1003">Cell membrane</keyword>
<evidence type="ECO:0000313" key="8">
    <source>
        <dbReference type="EMBL" id="HIT94282.1"/>
    </source>
</evidence>
<gene>
    <name evidence="8" type="ORF">IAC43_03785</name>
</gene>
<evidence type="ECO:0000256" key="4">
    <source>
        <dbReference type="ARBA" id="ARBA00022692"/>
    </source>
</evidence>
<dbReference type="AlphaFoldDB" id="A0A9D1H724"/>
<protein>
    <submittedName>
        <fullName evidence="8">Chromate transporter</fullName>
    </submittedName>
</protein>